<gene>
    <name evidence="1" type="ORF">GWI33_009623</name>
</gene>
<dbReference type="AlphaFoldDB" id="A0A834IC02"/>
<evidence type="ECO:0000313" key="1">
    <source>
        <dbReference type="EMBL" id="KAF7276949.1"/>
    </source>
</evidence>
<dbReference type="Gene3D" id="3.10.10.10">
    <property type="entry name" value="HIV Type 1 Reverse Transcriptase, subunit A, domain 1"/>
    <property type="match status" value="1"/>
</dbReference>
<dbReference type="Proteomes" id="UP000625711">
    <property type="component" value="Unassembled WGS sequence"/>
</dbReference>
<dbReference type="EMBL" id="JAACXV010004911">
    <property type="protein sequence ID" value="KAF7276949.1"/>
    <property type="molecule type" value="Genomic_DNA"/>
</dbReference>
<dbReference type="GO" id="GO:0071897">
    <property type="term" value="P:DNA biosynthetic process"/>
    <property type="evidence" value="ECO:0007669"/>
    <property type="project" value="UniProtKB-ARBA"/>
</dbReference>
<dbReference type="InterPro" id="IPR043502">
    <property type="entry name" value="DNA/RNA_pol_sf"/>
</dbReference>
<dbReference type="OrthoDB" id="6423099at2759"/>
<accession>A0A834IC02</accession>
<organism evidence="1 2">
    <name type="scientific">Rhynchophorus ferrugineus</name>
    <name type="common">Red palm weevil</name>
    <name type="synonym">Curculio ferrugineus</name>
    <dbReference type="NCBI Taxonomy" id="354439"/>
    <lineage>
        <taxon>Eukaryota</taxon>
        <taxon>Metazoa</taxon>
        <taxon>Ecdysozoa</taxon>
        <taxon>Arthropoda</taxon>
        <taxon>Hexapoda</taxon>
        <taxon>Insecta</taxon>
        <taxon>Pterygota</taxon>
        <taxon>Neoptera</taxon>
        <taxon>Endopterygota</taxon>
        <taxon>Coleoptera</taxon>
        <taxon>Polyphaga</taxon>
        <taxon>Cucujiformia</taxon>
        <taxon>Curculionidae</taxon>
        <taxon>Dryophthorinae</taxon>
        <taxon>Rhynchophorus</taxon>
    </lineage>
</organism>
<protein>
    <submittedName>
        <fullName evidence="1">Uncharacterized protein</fullName>
    </submittedName>
</protein>
<name>A0A834IC02_RHYFE</name>
<evidence type="ECO:0000313" key="2">
    <source>
        <dbReference type="Proteomes" id="UP000625711"/>
    </source>
</evidence>
<proteinExistence type="predicted"/>
<keyword evidence="2" id="KW-1185">Reference proteome</keyword>
<sequence length="126" mass="14510">MDPILGTDFLSYYEIQMDVTKSKRKNSKTCVISIMEREAAFSKIIFKFPNVIRPLKDCENTHTVHHIDAREPPTPARTRRLAPHKLNCLREETKTLENEGIITQSSWSESSIWSNPVHLVEKKDGS</sequence>
<dbReference type="SUPFAM" id="SSF56672">
    <property type="entry name" value="DNA/RNA polymerases"/>
    <property type="match status" value="1"/>
</dbReference>
<reference evidence="1" key="1">
    <citation type="submission" date="2020-08" db="EMBL/GenBank/DDBJ databases">
        <title>Genome sequencing and assembly of the red palm weevil Rhynchophorus ferrugineus.</title>
        <authorList>
            <person name="Dias G.B."/>
            <person name="Bergman C.M."/>
            <person name="Manee M."/>
        </authorList>
    </citation>
    <scope>NUCLEOTIDE SEQUENCE</scope>
    <source>
        <strain evidence="1">AA-2017</strain>
        <tissue evidence="1">Whole larva</tissue>
    </source>
</reference>
<comment type="caution">
    <text evidence="1">The sequence shown here is derived from an EMBL/GenBank/DDBJ whole genome shotgun (WGS) entry which is preliminary data.</text>
</comment>